<proteinExistence type="predicted"/>
<dbReference type="Pfam" id="PF13602">
    <property type="entry name" value="ADH_zinc_N_2"/>
    <property type="match status" value="1"/>
</dbReference>
<keyword evidence="3" id="KW-1185">Reference proteome</keyword>
<evidence type="ECO:0000313" key="3">
    <source>
        <dbReference type="Proteomes" id="UP000188318"/>
    </source>
</evidence>
<dbReference type="GO" id="GO:0016491">
    <property type="term" value="F:oxidoreductase activity"/>
    <property type="evidence" value="ECO:0007669"/>
    <property type="project" value="InterPro"/>
</dbReference>
<dbReference type="CDD" id="cd08267">
    <property type="entry name" value="MDR1"/>
    <property type="match status" value="1"/>
</dbReference>
<dbReference type="InterPro" id="IPR036291">
    <property type="entry name" value="NAD(P)-bd_dom_sf"/>
</dbReference>
<dbReference type="STRING" id="602072.A0A1R3RSY2"/>
<dbReference type="OMA" id="DSVFEMK"/>
<feature type="domain" description="Enoyl reductase (ER)" evidence="1">
    <location>
        <begin position="14"/>
        <end position="336"/>
    </location>
</feature>
<dbReference type="OrthoDB" id="3509362at2759"/>
<dbReference type="PANTHER" id="PTHR43482:SF1">
    <property type="entry name" value="PROTEIN AST1-RELATED"/>
    <property type="match status" value="1"/>
</dbReference>
<sequence>MRAWVRRRCGPPDSVLELATIPTPPVPTGQSSDVLIRVSHVSLQYSTEMFIRMVPSLPLAGPYIPEIELSGEVVAAGRGAPSELRDPGTPVVAFQSIFSAIFMGRGTLAEYIRLPGCQVTRIDAAIDKTSASGINGSGSTALKMIRTGGVREGHAVLINGASGSVGSLLVQLCKLRGAKVVGVASGANEAMVRDLGVDEFVDYREHNPLPTYLAQQYGDKPFDCILDCVGSQALFVNSPAYLNVEGIVVKIGTLEGAVATARHVLSNMYLPRWLGGVPRQYIMFGTPPTSDDAVYVARLIEEGHLRIPVDSVFDMEDAVGAYKRIATKRARGKVVVKVRSD</sequence>
<name>A0A1R3RSY2_ASPC5</name>
<dbReference type="EMBL" id="KV907497">
    <property type="protein sequence ID" value="OOF97584.1"/>
    <property type="molecule type" value="Genomic_DNA"/>
</dbReference>
<dbReference type="Gene3D" id="3.40.50.720">
    <property type="entry name" value="NAD(P)-binding Rossmann-like Domain"/>
    <property type="match status" value="1"/>
</dbReference>
<evidence type="ECO:0000259" key="1">
    <source>
        <dbReference type="SMART" id="SM00829"/>
    </source>
</evidence>
<evidence type="ECO:0000313" key="2">
    <source>
        <dbReference type="EMBL" id="OOF97584.1"/>
    </source>
</evidence>
<organism evidence="2 3">
    <name type="scientific">Aspergillus carbonarius (strain ITEM 5010)</name>
    <dbReference type="NCBI Taxonomy" id="602072"/>
    <lineage>
        <taxon>Eukaryota</taxon>
        <taxon>Fungi</taxon>
        <taxon>Dikarya</taxon>
        <taxon>Ascomycota</taxon>
        <taxon>Pezizomycotina</taxon>
        <taxon>Eurotiomycetes</taxon>
        <taxon>Eurotiomycetidae</taxon>
        <taxon>Eurotiales</taxon>
        <taxon>Aspergillaceae</taxon>
        <taxon>Aspergillus</taxon>
        <taxon>Aspergillus subgen. Circumdati</taxon>
    </lineage>
</organism>
<dbReference type="Gene3D" id="3.90.180.10">
    <property type="entry name" value="Medium-chain alcohol dehydrogenases, catalytic domain"/>
    <property type="match status" value="1"/>
</dbReference>
<dbReference type="InterPro" id="IPR020843">
    <property type="entry name" value="ER"/>
</dbReference>
<dbReference type="InterPro" id="IPR011032">
    <property type="entry name" value="GroES-like_sf"/>
</dbReference>
<protein>
    <recommendedName>
        <fullName evidence="1">Enoyl reductase (ER) domain-containing protein</fullName>
    </recommendedName>
</protein>
<dbReference type="SMART" id="SM00829">
    <property type="entry name" value="PKS_ER"/>
    <property type="match status" value="1"/>
</dbReference>
<accession>A0A1R3RSY2</accession>
<dbReference type="PANTHER" id="PTHR43482">
    <property type="entry name" value="PROTEIN AST1-RELATED"/>
    <property type="match status" value="1"/>
</dbReference>
<reference evidence="3" key="1">
    <citation type="journal article" date="2017" name="Genome Biol.">
        <title>Comparative genomics reveals high biological diversity and specific adaptations in the industrially and medically important fungal genus Aspergillus.</title>
        <authorList>
            <person name="de Vries R.P."/>
            <person name="Riley R."/>
            <person name="Wiebenga A."/>
            <person name="Aguilar-Osorio G."/>
            <person name="Amillis S."/>
            <person name="Uchima C.A."/>
            <person name="Anderluh G."/>
            <person name="Asadollahi M."/>
            <person name="Askin M."/>
            <person name="Barry K."/>
            <person name="Battaglia E."/>
            <person name="Bayram O."/>
            <person name="Benocci T."/>
            <person name="Braus-Stromeyer S.A."/>
            <person name="Caldana C."/>
            <person name="Canovas D."/>
            <person name="Cerqueira G.C."/>
            <person name="Chen F."/>
            <person name="Chen W."/>
            <person name="Choi C."/>
            <person name="Clum A."/>
            <person name="Dos Santos R.A."/>
            <person name="Damasio A.R."/>
            <person name="Diallinas G."/>
            <person name="Emri T."/>
            <person name="Fekete E."/>
            <person name="Flipphi M."/>
            <person name="Freyberg S."/>
            <person name="Gallo A."/>
            <person name="Gournas C."/>
            <person name="Habgood R."/>
            <person name="Hainaut M."/>
            <person name="Harispe M.L."/>
            <person name="Henrissat B."/>
            <person name="Hilden K.S."/>
            <person name="Hope R."/>
            <person name="Hossain A."/>
            <person name="Karabika E."/>
            <person name="Karaffa L."/>
            <person name="Karanyi Z."/>
            <person name="Krasevec N."/>
            <person name="Kuo A."/>
            <person name="Kusch H."/>
            <person name="LaButti K."/>
            <person name="Lagendijk E.L."/>
            <person name="Lapidus A."/>
            <person name="Levasseur A."/>
            <person name="Lindquist E."/>
            <person name="Lipzen A."/>
            <person name="Logrieco A.F."/>
            <person name="MacCabe A."/>
            <person name="Maekelae M.R."/>
            <person name="Malavazi I."/>
            <person name="Melin P."/>
            <person name="Meyer V."/>
            <person name="Mielnichuk N."/>
            <person name="Miskei M."/>
            <person name="Molnar A.P."/>
            <person name="Mule G."/>
            <person name="Ngan C.Y."/>
            <person name="Orejas M."/>
            <person name="Orosz E."/>
            <person name="Ouedraogo J.P."/>
            <person name="Overkamp K.M."/>
            <person name="Park H.-S."/>
            <person name="Perrone G."/>
            <person name="Piumi F."/>
            <person name="Punt P.J."/>
            <person name="Ram A.F."/>
            <person name="Ramon A."/>
            <person name="Rauscher S."/>
            <person name="Record E."/>
            <person name="Riano-Pachon D.M."/>
            <person name="Robert V."/>
            <person name="Roehrig J."/>
            <person name="Ruller R."/>
            <person name="Salamov A."/>
            <person name="Salih N.S."/>
            <person name="Samson R.A."/>
            <person name="Sandor E."/>
            <person name="Sanguinetti M."/>
            <person name="Schuetze T."/>
            <person name="Sepcic K."/>
            <person name="Shelest E."/>
            <person name="Sherlock G."/>
            <person name="Sophianopoulou V."/>
            <person name="Squina F.M."/>
            <person name="Sun H."/>
            <person name="Susca A."/>
            <person name="Todd R.B."/>
            <person name="Tsang A."/>
            <person name="Unkles S.E."/>
            <person name="van de Wiele N."/>
            <person name="van Rossen-Uffink D."/>
            <person name="Oliveira J.V."/>
            <person name="Vesth T.C."/>
            <person name="Visser J."/>
            <person name="Yu J.-H."/>
            <person name="Zhou M."/>
            <person name="Andersen M.R."/>
            <person name="Archer D.B."/>
            <person name="Baker S.E."/>
            <person name="Benoit I."/>
            <person name="Brakhage A.A."/>
            <person name="Braus G.H."/>
            <person name="Fischer R."/>
            <person name="Frisvad J.C."/>
            <person name="Goldman G.H."/>
            <person name="Houbraken J."/>
            <person name="Oakley B."/>
            <person name="Pocsi I."/>
            <person name="Scazzocchio C."/>
            <person name="Seiboth B."/>
            <person name="vanKuyk P.A."/>
            <person name="Wortman J."/>
            <person name="Dyer P.S."/>
            <person name="Grigoriev I.V."/>
        </authorList>
    </citation>
    <scope>NUCLEOTIDE SEQUENCE [LARGE SCALE GENOMIC DNA]</scope>
    <source>
        <strain evidence="3">ITEM 5010</strain>
    </source>
</reference>
<dbReference type="Proteomes" id="UP000188318">
    <property type="component" value="Unassembled WGS sequence"/>
</dbReference>
<dbReference type="InterPro" id="IPR052585">
    <property type="entry name" value="Lipid_raft_assoc_Zn_ADH"/>
</dbReference>
<dbReference type="SUPFAM" id="SSF51735">
    <property type="entry name" value="NAD(P)-binding Rossmann-fold domains"/>
    <property type="match status" value="1"/>
</dbReference>
<gene>
    <name evidence="2" type="ORF">ASPCADRAFT_206389</name>
</gene>
<dbReference type="AlphaFoldDB" id="A0A1R3RSY2"/>
<dbReference type="SUPFAM" id="SSF50129">
    <property type="entry name" value="GroES-like"/>
    <property type="match status" value="1"/>
</dbReference>
<dbReference type="VEuPathDB" id="FungiDB:ASPCADRAFT_206389"/>